<gene>
    <name evidence="12" type="ORF">LSTR_LSTR008890</name>
</gene>
<evidence type="ECO:0008006" key="14">
    <source>
        <dbReference type="Google" id="ProtNLM"/>
    </source>
</evidence>
<protein>
    <recommendedName>
        <fullName evidence="14">Myelin transcription factor 1 domain-containing protein</fullName>
    </recommendedName>
</protein>
<dbReference type="GO" id="GO:0007399">
    <property type="term" value="P:nervous system development"/>
    <property type="evidence" value="ECO:0007669"/>
    <property type="project" value="UniProtKB-KW"/>
</dbReference>
<evidence type="ECO:0000256" key="8">
    <source>
        <dbReference type="ARBA" id="ARBA00023163"/>
    </source>
</evidence>
<evidence type="ECO:0000256" key="2">
    <source>
        <dbReference type="ARBA" id="ARBA00010194"/>
    </source>
</evidence>
<comment type="similarity">
    <text evidence="2">Belongs to the MYT1 family.</text>
</comment>
<evidence type="ECO:0000256" key="7">
    <source>
        <dbReference type="ARBA" id="ARBA00023015"/>
    </source>
</evidence>
<dbReference type="EMBL" id="QKKF02031779">
    <property type="protein sequence ID" value="RZF34351.1"/>
    <property type="molecule type" value="Genomic_DNA"/>
</dbReference>
<dbReference type="Proteomes" id="UP000291343">
    <property type="component" value="Unassembled WGS sequence"/>
</dbReference>
<keyword evidence="10" id="KW-0175">Coiled coil</keyword>
<dbReference type="PROSITE" id="PS51802">
    <property type="entry name" value="ZF_CCHHC"/>
    <property type="match status" value="1"/>
</dbReference>
<dbReference type="FunFam" id="4.10.320.30:FF:000001">
    <property type="entry name" value="Myelin transcription factor 1-like, a"/>
    <property type="match status" value="1"/>
</dbReference>
<keyword evidence="6" id="KW-0862">Zinc</keyword>
<accession>A0A482WME1</accession>
<dbReference type="InterPro" id="IPR036060">
    <property type="entry name" value="Znf_C2H2C_sf"/>
</dbReference>
<evidence type="ECO:0000256" key="6">
    <source>
        <dbReference type="ARBA" id="ARBA00022833"/>
    </source>
</evidence>
<evidence type="ECO:0000256" key="1">
    <source>
        <dbReference type="ARBA" id="ARBA00004123"/>
    </source>
</evidence>
<keyword evidence="5" id="KW-0863">Zinc-finger</keyword>
<keyword evidence="9" id="KW-0539">Nucleus</keyword>
<dbReference type="InterPro" id="IPR002515">
    <property type="entry name" value="Znf_C2H2C"/>
</dbReference>
<name>A0A482WME1_LAOST</name>
<dbReference type="SUPFAM" id="SSF103637">
    <property type="entry name" value="CCHHC domain"/>
    <property type="match status" value="1"/>
</dbReference>
<sequence length="255" mass="26990">MRVLESGGTVEQHKAAMAAVTAAAAAKLDGVNCPTPGCDGAGHVNGTFLTHRSLSGCPTASATPHPPHHPLSALGAGGPPKKPDPYSPDKLRQPGADVMCSATGGGGGNGGGAGGGGGGEDLYSLEAEITHLQRENAKVESQMLRLKTDISAMEAHLRHGEKETQIITQRSNNMNEYFESLRNNMITILEHVRLPNGPQEKMNQDNFDNYLSKLQTLCTSSTGPEGNPVYCEENQRSMYEIKSALQDCTVVPMPI</sequence>
<feature type="compositionally biased region" description="Basic and acidic residues" evidence="11">
    <location>
        <begin position="81"/>
        <end position="92"/>
    </location>
</feature>
<dbReference type="GO" id="GO:0005634">
    <property type="term" value="C:nucleus"/>
    <property type="evidence" value="ECO:0007669"/>
    <property type="project" value="UniProtKB-SubCell"/>
</dbReference>
<evidence type="ECO:0000256" key="4">
    <source>
        <dbReference type="ARBA" id="ARBA00022737"/>
    </source>
</evidence>
<evidence type="ECO:0000256" key="9">
    <source>
        <dbReference type="ARBA" id="ARBA00023242"/>
    </source>
</evidence>
<evidence type="ECO:0000256" key="5">
    <source>
        <dbReference type="ARBA" id="ARBA00022771"/>
    </source>
</evidence>
<proteinExistence type="inferred from homology"/>
<dbReference type="OrthoDB" id="10069059at2759"/>
<dbReference type="GO" id="GO:0000981">
    <property type="term" value="F:DNA-binding transcription factor activity, RNA polymerase II-specific"/>
    <property type="evidence" value="ECO:0007669"/>
    <property type="project" value="TreeGrafter"/>
</dbReference>
<evidence type="ECO:0000313" key="12">
    <source>
        <dbReference type="EMBL" id="RZF34351.1"/>
    </source>
</evidence>
<reference evidence="12 13" key="1">
    <citation type="journal article" date="2017" name="Gigascience">
        <title>Genome sequence of the small brown planthopper, Laodelphax striatellus.</title>
        <authorList>
            <person name="Zhu J."/>
            <person name="Jiang F."/>
            <person name="Wang X."/>
            <person name="Yang P."/>
            <person name="Bao Y."/>
            <person name="Zhao W."/>
            <person name="Wang W."/>
            <person name="Lu H."/>
            <person name="Wang Q."/>
            <person name="Cui N."/>
            <person name="Li J."/>
            <person name="Chen X."/>
            <person name="Luo L."/>
            <person name="Yu J."/>
            <person name="Kang L."/>
            <person name="Cui F."/>
        </authorList>
    </citation>
    <scope>NUCLEOTIDE SEQUENCE [LARGE SCALE GENOMIC DNA]</scope>
    <source>
        <strain evidence="12">Lst14</strain>
    </source>
</reference>
<comment type="subcellular location">
    <subcellularLocation>
        <location evidence="1">Nucleus</location>
    </subcellularLocation>
</comment>
<keyword evidence="3" id="KW-0479">Metal-binding</keyword>
<dbReference type="PANTHER" id="PTHR10816:SF15">
    <property type="entry name" value="MYELIN TRANSCRIPTION FACTOR 1-LIKE PROTEIN"/>
    <property type="match status" value="1"/>
</dbReference>
<keyword evidence="13" id="KW-1185">Reference proteome</keyword>
<dbReference type="Pfam" id="PF01530">
    <property type="entry name" value="zf-C2HC"/>
    <property type="match status" value="1"/>
</dbReference>
<dbReference type="STRING" id="195883.A0A482WME1"/>
<keyword evidence="4" id="KW-0677">Repeat</keyword>
<evidence type="ECO:0000256" key="10">
    <source>
        <dbReference type="SAM" id="Coils"/>
    </source>
</evidence>
<evidence type="ECO:0000256" key="11">
    <source>
        <dbReference type="SAM" id="MobiDB-lite"/>
    </source>
</evidence>
<dbReference type="Gene3D" id="4.10.320.30">
    <property type="match status" value="1"/>
</dbReference>
<keyword evidence="7" id="KW-0805">Transcription regulation</keyword>
<evidence type="ECO:0000313" key="13">
    <source>
        <dbReference type="Proteomes" id="UP000291343"/>
    </source>
</evidence>
<organism evidence="12 13">
    <name type="scientific">Laodelphax striatellus</name>
    <name type="common">Small brown planthopper</name>
    <name type="synonym">Delphax striatella</name>
    <dbReference type="NCBI Taxonomy" id="195883"/>
    <lineage>
        <taxon>Eukaryota</taxon>
        <taxon>Metazoa</taxon>
        <taxon>Ecdysozoa</taxon>
        <taxon>Arthropoda</taxon>
        <taxon>Hexapoda</taxon>
        <taxon>Insecta</taxon>
        <taxon>Pterygota</taxon>
        <taxon>Neoptera</taxon>
        <taxon>Paraneoptera</taxon>
        <taxon>Hemiptera</taxon>
        <taxon>Auchenorrhyncha</taxon>
        <taxon>Fulgoroidea</taxon>
        <taxon>Delphacidae</taxon>
        <taxon>Criomorphinae</taxon>
        <taxon>Laodelphax</taxon>
    </lineage>
</organism>
<keyword evidence="8" id="KW-0804">Transcription</keyword>
<comment type="caution">
    <text evidence="12">The sequence shown here is derived from an EMBL/GenBank/DDBJ whole genome shotgun (WGS) entry which is preliminary data.</text>
</comment>
<dbReference type="GO" id="GO:0008270">
    <property type="term" value="F:zinc ion binding"/>
    <property type="evidence" value="ECO:0007669"/>
    <property type="project" value="UniProtKB-KW"/>
</dbReference>
<evidence type="ECO:0000256" key="3">
    <source>
        <dbReference type="ARBA" id="ARBA00022723"/>
    </source>
</evidence>
<dbReference type="InParanoid" id="A0A482WME1"/>
<feature type="region of interest" description="Disordered" evidence="11">
    <location>
        <begin position="57"/>
        <end position="94"/>
    </location>
</feature>
<dbReference type="PANTHER" id="PTHR10816">
    <property type="entry name" value="MYELIN TRANSCRIPTION FACTOR 1-RELATED"/>
    <property type="match status" value="1"/>
</dbReference>
<dbReference type="AlphaFoldDB" id="A0A482WME1"/>
<dbReference type="GO" id="GO:0000978">
    <property type="term" value="F:RNA polymerase II cis-regulatory region sequence-specific DNA binding"/>
    <property type="evidence" value="ECO:0007669"/>
    <property type="project" value="TreeGrafter"/>
</dbReference>
<feature type="coiled-coil region" evidence="10">
    <location>
        <begin position="122"/>
        <end position="149"/>
    </location>
</feature>